<evidence type="ECO:0000313" key="3">
    <source>
        <dbReference type="Proteomes" id="UP000499080"/>
    </source>
</evidence>
<comment type="caution">
    <text evidence="2">The sequence shown here is derived from an EMBL/GenBank/DDBJ whole genome shotgun (WGS) entry which is preliminary data.</text>
</comment>
<accession>A0A4Y2RTJ3</accession>
<sequence length="87" mass="10096">MSWYPAFKLPCHTSGRTFDPYEFKKRQASIRSGSSVESCFEPLYPPFHRQLQFQECLFPNSVRSEARTTSEQLLTLQTATPLQYDDA</sequence>
<organism evidence="2 3">
    <name type="scientific">Araneus ventricosus</name>
    <name type="common">Orbweaver spider</name>
    <name type="synonym">Epeira ventricosa</name>
    <dbReference type="NCBI Taxonomy" id="182803"/>
    <lineage>
        <taxon>Eukaryota</taxon>
        <taxon>Metazoa</taxon>
        <taxon>Ecdysozoa</taxon>
        <taxon>Arthropoda</taxon>
        <taxon>Chelicerata</taxon>
        <taxon>Arachnida</taxon>
        <taxon>Araneae</taxon>
        <taxon>Araneomorphae</taxon>
        <taxon>Entelegynae</taxon>
        <taxon>Araneoidea</taxon>
        <taxon>Araneidae</taxon>
        <taxon>Araneus</taxon>
    </lineage>
</organism>
<evidence type="ECO:0000313" key="2">
    <source>
        <dbReference type="EMBL" id="GBN79088.1"/>
    </source>
</evidence>
<dbReference type="Proteomes" id="UP000499080">
    <property type="component" value="Unassembled WGS sequence"/>
</dbReference>
<reference evidence="2 3" key="1">
    <citation type="journal article" date="2019" name="Sci. Rep.">
        <title>Orb-weaving spider Araneus ventricosus genome elucidates the spidroin gene catalogue.</title>
        <authorList>
            <person name="Kono N."/>
            <person name="Nakamura H."/>
            <person name="Ohtoshi R."/>
            <person name="Moran D.A.P."/>
            <person name="Shinohara A."/>
            <person name="Yoshida Y."/>
            <person name="Fujiwara M."/>
            <person name="Mori M."/>
            <person name="Tomita M."/>
            <person name="Arakawa K."/>
        </authorList>
    </citation>
    <scope>NUCLEOTIDE SEQUENCE [LARGE SCALE GENOMIC DNA]</scope>
</reference>
<name>A0A4Y2RTJ3_ARAVE</name>
<proteinExistence type="predicted"/>
<gene>
    <name evidence="2" type="ORF">AVEN_231752_1</name>
    <name evidence="1" type="ORF">AVEN_59448_1</name>
</gene>
<dbReference type="EMBL" id="BGPR01018409">
    <property type="protein sequence ID" value="GBN79088.1"/>
    <property type="molecule type" value="Genomic_DNA"/>
</dbReference>
<protein>
    <submittedName>
        <fullName evidence="2">Uncharacterized protein</fullName>
    </submittedName>
</protein>
<evidence type="ECO:0000313" key="1">
    <source>
        <dbReference type="EMBL" id="GBN79080.1"/>
    </source>
</evidence>
<keyword evidence="3" id="KW-1185">Reference proteome</keyword>
<dbReference type="EMBL" id="BGPR01018407">
    <property type="protein sequence ID" value="GBN79080.1"/>
    <property type="molecule type" value="Genomic_DNA"/>
</dbReference>
<dbReference type="AlphaFoldDB" id="A0A4Y2RTJ3"/>